<dbReference type="InterPro" id="IPR046357">
    <property type="entry name" value="PPIase_dom_sf"/>
</dbReference>
<name>A0A6J4PYM4_9ACTN</name>
<dbReference type="Gene3D" id="3.30.70.1050">
    <property type="entry name" value="Trigger factor ribosome-binding domain"/>
    <property type="match status" value="1"/>
</dbReference>
<evidence type="ECO:0000256" key="5">
    <source>
        <dbReference type="ARBA" id="ARBA00022618"/>
    </source>
</evidence>
<dbReference type="EMBL" id="CADCVC010000036">
    <property type="protein sequence ID" value="CAA9428351.1"/>
    <property type="molecule type" value="Genomic_DNA"/>
</dbReference>
<dbReference type="NCBIfam" id="TIGR00115">
    <property type="entry name" value="tig"/>
    <property type="match status" value="1"/>
</dbReference>
<dbReference type="GO" id="GO:0005737">
    <property type="term" value="C:cytoplasm"/>
    <property type="evidence" value="ECO:0007669"/>
    <property type="project" value="UniProtKB-SubCell"/>
</dbReference>
<dbReference type="Gene3D" id="1.10.3120.10">
    <property type="entry name" value="Trigger factor, C-terminal domain"/>
    <property type="match status" value="1"/>
</dbReference>
<dbReference type="InterPro" id="IPR036611">
    <property type="entry name" value="Trigger_fac_ribosome-bd_sf"/>
</dbReference>
<evidence type="ECO:0000256" key="4">
    <source>
        <dbReference type="ARBA" id="ARBA00016902"/>
    </source>
</evidence>
<feature type="compositionally biased region" description="Acidic residues" evidence="15">
    <location>
        <begin position="456"/>
        <end position="467"/>
    </location>
</feature>
<sequence length="495" mass="55182">MTANVTKLEDNKVRLDVEVPPEEVRKGVEAKVRELRKQVRVPGFRPGKAPRRVIENRVGRDYLYMEALQDSLPNWYSSAVLESNLRPIDRPDIHFDDPLDEQEGFKFSATVEVRPEATLGEYTGVEVPRREVEVAEEQVDERLEEFRGQFATLAAVEDRPVGEGDFVIIDFKGEGMTGAPVEGAEAEDYMMEVGGGELLPDFEQNLVGMSAGERKRFAVTFPADYQEESLRGQAVLFNVHLKEIKARDLPPLDDEFAKEASEFETLDEFRGAVREELEGTLQEQVEAEFRGRVLDRVAEGAEVQVPEVMVDEKADEMVDSFERTIRAQGLEPEQYYQLAGSSREDVKGRVRDDATDTVRKELVLDAVANAEDITADEHDVMHQIEHLAEDSDRSPQQIATLMRRNGTYQLLEEEMARARALDFLAENAVPVPMPEEEEPEEEAEGDTGAAGVASEGGEDVPGTEESEPVAGEARVEASVQAGEGPAEIEKDEGKE</sequence>
<dbReference type="InterPro" id="IPR008880">
    <property type="entry name" value="Trigger_fac_C"/>
</dbReference>
<comment type="similarity">
    <text evidence="2 12 14">Belongs to the FKBP-type PPIase family. Tig subfamily.</text>
</comment>
<dbReference type="PANTHER" id="PTHR30560:SF3">
    <property type="entry name" value="TRIGGER FACTOR-LIKE PROTEIN TIG, CHLOROPLASTIC"/>
    <property type="match status" value="1"/>
</dbReference>
<evidence type="ECO:0000313" key="17">
    <source>
        <dbReference type="EMBL" id="CAA9428351.1"/>
    </source>
</evidence>
<feature type="domain" description="PPIase FKBP-type" evidence="16">
    <location>
        <begin position="164"/>
        <end position="245"/>
    </location>
</feature>
<dbReference type="EC" id="5.2.1.8" evidence="3 12"/>
<dbReference type="Pfam" id="PF05698">
    <property type="entry name" value="Trigger_C"/>
    <property type="match status" value="1"/>
</dbReference>
<comment type="catalytic activity">
    <reaction evidence="1 12 13">
        <text>[protein]-peptidylproline (omega=180) = [protein]-peptidylproline (omega=0)</text>
        <dbReference type="Rhea" id="RHEA:16237"/>
        <dbReference type="Rhea" id="RHEA-COMP:10747"/>
        <dbReference type="Rhea" id="RHEA-COMP:10748"/>
        <dbReference type="ChEBI" id="CHEBI:83833"/>
        <dbReference type="ChEBI" id="CHEBI:83834"/>
        <dbReference type="EC" id="5.2.1.8"/>
    </reaction>
</comment>
<dbReference type="GO" id="GO:0015031">
    <property type="term" value="P:protein transport"/>
    <property type="evidence" value="ECO:0007669"/>
    <property type="project" value="UniProtKB-UniRule"/>
</dbReference>
<evidence type="ECO:0000256" key="15">
    <source>
        <dbReference type="SAM" id="MobiDB-lite"/>
    </source>
</evidence>
<evidence type="ECO:0000256" key="7">
    <source>
        <dbReference type="ARBA" id="ARBA00023186"/>
    </source>
</evidence>
<keyword evidence="6 12" id="KW-0697">Rotamase</keyword>
<evidence type="ECO:0000256" key="9">
    <source>
        <dbReference type="ARBA" id="ARBA00023306"/>
    </source>
</evidence>
<dbReference type="InterPro" id="IPR037041">
    <property type="entry name" value="Trigger_fac_C_sf"/>
</dbReference>
<evidence type="ECO:0000256" key="1">
    <source>
        <dbReference type="ARBA" id="ARBA00000971"/>
    </source>
</evidence>
<dbReference type="Pfam" id="PF00254">
    <property type="entry name" value="FKBP_C"/>
    <property type="match status" value="1"/>
</dbReference>
<gene>
    <name evidence="12" type="primary">tig</name>
    <name evidence="17" type="ORF">AVDCRST_MAG80-393</name>
</gene>
<evidence type="ECO:0000256" key="13">
    <source>
        <dbReference type="PROSITE-ProRule" id="PRU00277"/>
    </source>
</evidence>
<comment type="domain">
    <text evidence="12">Consists of 3 domains; the N-terminus binds the ribosome, the middle domain has PPIase activity, while the C-terminus has intrinsic chaperone activity on its own.</text>
</comment>
<dbReference type="FunFam" id="3.10.50.40:FF:000001">
    <property type="entry name" value="Trigger factor"/>
    <property type="match status" value="1"/>
</dbReference>
<dbReference type="PROSITE" id="PS50059">
    <property type="entry name" value="FKBP_PPIASE"/>
    <property type="match status" value="1"/>
</dbReference>
<protein>
    <recommendedName>
        <fullName evidence="4 12">Trigger factor</fullName>
        <shortName evidence="12">TF</shortName>
        <ecNumber evidence="3 12">5.2.1.8</ecNumber>
    </recommendedName>
    <alternativeName>
        <fullName evidence="11 12">PPIase</fullName>
    </alternativeName>
</protein>
<evidence type="ECO:0000256" key="11">
    <source>
        <dbReference type="ARBA" id="ARBA00029986"/>
    </source>
</evidence>
<reference evidence="17" key="1">
    <citation type="submission" date="2020-02" db="EMBL/GenBank/DDBJ databases">
        <authorList>
            <person name="Meier V. D."/>
        </authorList>
    </citation>
    <scope>NUCLEOTIDE SEQUENCE</scope>
    <source>
        <strain evidence="17">AVDCRST_MAG80</strain>
    </source>
</reference>
<dbReference type="AlphaFoldDB" id="A0A6J4PYM4"/>
<keyword evidence="8 12" id="KW-0413">Isomerase</keyword>
<dbReference type="PIRSF" id="PIRSF003095">
    <property type="entry name" value="Trigger_factor"/>
    <property type="match status" value="1"/>
</dbReference>
<keyword evidence="5 12" id="KW-0132">Cell division</keyword>
<dbReference type="GO" id="GO:0003755">
    <property type="term" value="F:peptidyl-prolyl cis-trans isomerase activity"/>
    <property type="evidence" value="ECO:0007669"/>
    <property type="project" value="UniProtKB-UniRule"/>
</dbReference>
<dbReference type="HAMAP" id="MF_00303">
    <property type="entry name" value="Trigger_factor_Tig"/>
    <property type="match status" value="1"/>
</dbReference>
<comment type="subcellular location">
    <subcellularLocation>
        <location evidence="12">Cytoplasm</location>
    </subcellularLocation>
    <text evidence="12">About half TF is bound to the ribosome near the polypeptide exit tunnel while the other half is free in the cytoplasm.</text>
</comment>
<comment type="function">
    <text evidence="10 12">Involved in protein export. Acts as a chaperone by maintaining the newly synthesized protein in an open conformation. Functions as a peptidyl-prolyl cis-trans isomerase.</text>
</comment>
<evidence type="ECO:0000256" key="3">
    <source>
        <dbReference type="ARBA" id="ARBA00013194"/>
    </source>
</evidence>
<feature type="compositionally biased region" description="Acidic residues" evidence="15">
    <location>
        <begin position="434"/>
        <end position="445"/>
    </location>
</feature>
<evidence type="ECO:0000256" key="12">
    <source>
        <dbReference type="HAMAP-Rule" id="MF_00303"/>
    </source>
</evidence>
<evidence type="ECO:0000259" key="16">
    <source>
        <dbReference type="PROSITE" id="PS50059"/>
    </source>
</evidence>
<accession>A0A6J4PYM4</accession>
<feature type="region of interest" description="Disordered" evidence="15">
    <location>
        <begin position="430"/>
        <end position="495"/>
    </location>
</feature>
<organism evidence="17">
    <name type="scientific">uncultured Rubrobacteraceae bacterium</name>
    <dbReference type="NCBI Taxonomy" id="349277"/>
    <lineage>
        <taxon>Bacteria</taxon>
        <taxon>Bacillati</taxon>
        <taxon>Actinomycetota</taxon>
        <taxon>Rubrobacteria</taxon>
        <taxon>Rubrobacterales</taxon>
        <taxon>Rubrobacteraceae</taxon>
        <taxon>environmental samples</taxon>
    </lineage>
</organism>
<dbReference type="GO" id="GO:0043022">
    <property type="term" value="F:ribosome binding"/>
    <property type="evidence" value="ECO:0007669"/>
    <property type="project" value="TreeGrafter"/>
</dbReference>
<dbReference type="GO" id="GO:0051301">
    <property type="term" value="P:cell division"/>
    <property type="evidence" value="ECO:0007669"/>
    <property type="project" value="UniProtKB-KW"/>
</dbReference>
<keyword evidence="9 12" id="KW-0131">Cell cycle</keyword>
<dbReference type="InterPro" id="IPR008881">
    <property type="entry name" value="Trigger_fac_ribosome-bd_bac"/>
</dbReference>
<dbReference type="GO" id="GO:0044183">
    <property type="term" value="F:protein folding chaperone"/>
    <property type="evidence" value="ECO:0007669"/>
    <property type="project" value="TreeGrafter"/>
</dbReference>
<keyword evidence="12" id="KW-0963">Cytoplasm</keyword>
<keyword evidence="7 12" id="KW-0143">Chaperone</keyword>
<dbReference type="InterPro" id="IPR001179">
    <property type="entry name" value="PPIase_FKBP_dom"/>
</dbReference>
<dbReference type="Gene3D" id="3.10.50.40">
    <property type="match status" value="1"/>
</dbReference>
<evidence type="ECO:0000256" key="8">
    <source>
        <dbReference type="ARBA" id="ARBA00023235"/>
    </source>
</evidence>
<dbReference type="InterPro" id="IPR005215">
    <property type="entry name" value="Trig_fac"/>
</dbReference>
<dbReference type="PANTHER" id="PTHR30560">
    <property type="entry name" value="TRIGGER FACTOR CHAPERONE AND PEPTIDYL-PROLYL CIS/TRANS ISOMERASE"/>
    <property type="match status" value="1"/>
</dbReference>
<dbReference type="SUPFAM" id="SSF102735">
    <property type="entry name" value="Trigger factor ribosome-binding domain"/>
    <property type="match status" value="1"/>
</dbReference>
<evidence type="ECO:0000256" key="2">
    <source>
        <dbReference type="ARBA" id="ARBA00005464"/>
    </source>
</evidence>
<dbReference type="InterPro" id="IPR027304">
    <property type="entry name" value="Trigger_fact/SurA_dom_sf"/>
</dbReference>
<dbReference type="SUPFAM" id="SSF54534">
    <property type="entry name" value="FKBP-like"/>
    <property type="match status" value="1"/>
</dbReference>
<dbReference type="GO" id="GO:0051083">
    <property type="term" value="P:'de novo' cotranslational protein folding"/>
    <property type="evidence" value="ECO:0007669"/>
    <property type="project" value="TreeGrafter"/>
</dbReference>
<evidence type="ECO:0000256" key="6">
    <source>
        <dbReference type="ARBA" id="ARBA00023110"/>
    </source>
</evidence>
<evidence type="ECO:0000256" key="10">
    <source>
        <dbReference type="ARBA" id="ARBA00024849"/>
    </source>
</evidence>
<dbReference type="GO" id="GO:0043335">
    <property type="term" value="P:protein unfolding"/>
    <property type="evidence" value="ECO:0007669"/>
    <property type="project" value="TreeGrafter"/>
</dbReference>
<proteinExistence type="inferred from homology"/>
<evidence type="ECO:0000256" key="14">
    <source>
        <dbReference type="RuleBase" id="RU003914"/>
    </source>
</evidence>
<dbReference type="Pfam" id="PF05697">
    <property type="entry name" value="Trigger_N"/>
    <property type="match status" value="1"/>
</dbReference>
<dbReference type="SUPFAM" id="SSF109998">
    <property type="entry name" value="Triger factor/SurA peptide-binding domain-like"/>
    <property type="match status" value="1"/>
</dbReference>